<keyword evidence="3" id="KW-0406">Ion transport</keyword>
<accession>A0A644YK64</accession>
<name>A0A644YK64_9ZZZZ</name>
<dbReference type="InterPro" id="IPR002699">
    <property type="entry name" value="V_ATPase_D"/>
</dbReference>
<evidence type="ECO:0000313" key="4">
    <source>
        <dbReference type="EMBL" id="MPM28719.1"/>
    </source>
</evidence>
<evidence type="ECO:0000256" key="2">
    <source>
        <dbReference type="ARBA" id="ARBA00022448"/>
    </source>
</evidence>
<dbReference type="EMBL" id="VSSQ01005329">
    <property type="protein sequence ID" value="MPM28719.1"/>
    <property type="molecule type" value="Genomic_DNA"/>
</dbReference>
<dbReference type="NCBIfam" id="NF002565">
    <property type="entry name" value="PRK02195.1"/>
    <property type="match status" value="1"/>
</dbReference>
<sequence>MAIKFQFNKTSLNELNKQLKVRIRTLPTLKNKESALRFEVKRAKDKSEELMDKLEQTLDSYGYLAGLWNEFEPGLITVKDVELDIIKIAGIKIPVLREVVYEVAPYNLFTKPLWYNDGISILKTLAQLGIESEIFLTKMRLLDHARKKTTQKVNLYEKVQIPGYQEAILKIKRFMEDEENLSKASQKIVKKRQQEESGNDN</sequence>
<gene>
    <name evidence="4" type="primary">atpD_29</name>
    <name evidence="4" type="ORF">SDC9_75247</name>
</gene>
<dbReference type="Pfam" id="PF01813">
    <property type="entry name" value="ATP-synt_D"/>
    <property type="match status" value="1"/>
</dbReference>
<comment type="similarity">
    <text evidence="1">Belongs to the V-ATPase D subunit family.</text>
</comment>
<keyword evidence="2" id="KW-0813">Transport</keyword>
<evidence type="ECO:0000256" key="3">
    <source>
        <dbReference type="ARBA" id="ARBA00023065"/>
    </source>
</evidence>
<dbReference type="AlphaFoldDB" id="A0A644YK64"/>
<organism evidence="4">
    <name type="scientific">bioreactor metagenome</name>
    <dbReference type="NCBI Taxonomy" id="1076179"/>
    <lineage>
        <taxon>unclassified sequences</taxon>
        <taxon>metagenomes</taxon>
        <taxon>ecological metagenomes</taxon>
    </lineage>
</organism>
<reference evidence="4" key="1">
    <citation type="submission" date="2019-08" db="EMBL/GenBank/DDBJ databases">
        <authorList>
            <person name="Kucharzyk K."/>
            <person name="Murdoch R.W."/>
            <person name="Higgins S."/>
            <person name="Loffler F."/>
        </authorList>
    </citation>
    <scope>NUCLEOTIDE SEQUENCE</scope>
</reference>
<protein>
    <submittedName>
        <fullName evidence="4">V-type ATP synthase subunit D</fullName>
    </submittedName>
</protein>
<proteinExistence type="inferred from homology"/>
<dbReference type="GO" id="GO:0046961">
    <property type="term" value="F:proton-transporting ATPase activity, rotational mechanism"/>
    <property type="evidence" value="ECO:0007669"/>
    <property type="project" value="InterPro"/>
</dbReference>
<evidence type="ECO:0000256" key="1">
    <source>
        <dbReference type="ARBA" id="ARBA00005850"/>
    </source>
</evidence>
<comment type="caution">
    <text evidence="4">The sequence shown here is derived from an EMBL/GenBank/DDBJ whole genome shotgun (WGS) entry which is preliminary data.</text>
</comment>
<dbReference type="Gene3D" id="1.10.287.3240">
    <property type="match status" value="1"/>
</dbReference>